<evidence type="ECO:0000256" key="6">
    <source>
        <dbReference type="ARBA" id="ARBA00023136"/>
    </source>
</evidence>
<dbReference type="PANTHER" id="PTHR30151">
    <property type="entry name" value="ALKANE SULFONATE ABC TRANSPORTER-RELATED, MEMBRANE SUBUNIT"/>
    <property type="match status" value="1"/>
</dbReference>
<evidence type="ECO:0000256" key="8">
    <source>
        <dbReference type="SAM" id="MobiDB-lite"/>
    </source>
</evidence>
<dbReference type="CDD" id="cd06261">
    <property type="entry name" value="TM_PBP2"/>
    <property type="match status" value="1"/>
</dbReference>
<feature type="region of interest" description="Disordered" evidence="8">
    <location>
        <begin position="1"/>
        <end position="21"/>
    </location>
</feature>
<dbReference type="Pfam" id="PF00528">
    <property type="entry name" value="BPD_transp_1"/>
    <property type="match status" value="1"/>
</dbReference>
<accession>A0AAE9HAR2</accession>
<dbReference type="PANTHER" id="PTHR30151:SF0">
    <property type="entry name" value="ABC TRANSPORTER PERMEASE PROTEIN MJ0413-RELATED"/>
    <property type="match status" value="1"/>
</dbReference>
<reference evidence="10" key="1">
    <citation type="submission" date="2022-04" db="EMBL/GenBank/DDBJ databases">
        <title>Genomic mining of Alcaligenes faecalis D334 producing ectoin and derivatives.</title>
        <authorList>
            <person name="Doan V.T."/>
            <person name="Quach N.T."/>
            <person name="Vu T.-H.-N."/>
            <person name="Phi Q.-T."/>
        </authorList>
    </citation>
    <scope>NUCLEOTIDE SEQUENCE</scope>
    <source>
        <strain evidence="10">D334</strain>
    </source>
</reference>
<keyword evidence="4 7" id="KW-0812">Transmembrane</keyword>
<dbReference type="Proteomes" id="UP000830925">
    <property type="component" value="Chromosome"/>
</dbReference>
<dbReference type="GO" id="GO:0005886">
    <property type="term" value="C:plasma membrane"/>
    <property type="evidence" value="ECO:0007669"/>
    <property type="project" value="UniProtKB-SubCell"/>
</dbReference>
<dbReference type="GO" id="GO:0055085">
    <property type="term" value="P:transmembrane transport"/>
    <property type="evidence" value="ECO:0007669"/>
    <property type="project" value="InterPro"/>
</dbReference>
<keyword evidence="3" id="KW-1003">Cell membrane</keyword>
<comment type="similarity">
    <text evidence="7">Belongs to the binding-protein-dependent transport system permease family.</text>
</comment>
<feature type="transmembrane region" description="Helical" evidence="7">
    <location>
        <begin position="198"/>
        <end position="221"/>
    </location>
</feature>
<sequence>MTTKTLASPGQAMRSTQTRPAKRRDLSGLSLCISPALMLIVWELCTRSGWVSPQLLPAPSSILMRVLELAGQADFWQNLGITVYRLISGLLIACVAGVALALIAQLTRWSSFLLDALIRLLAPIPKIALYPALILIMGFESSSKIALVVSDAIFPVLMASWVAAQTVDRKLIWSARAAGTSRSACLWKIILPAISPTVLAGVRVAGVIACVVVFLAEMIASTDGLGHMLTAAARSYRTIDMFVPLVWICVLGFALNLTIAALQRKVDHTN</sequence>
<evidence type="ECO:0000256" key="3">
    <source>
        <dbReference type="ARBA" id="ARBA00022475"/>
    </source>
</evidence>
<evidence type="ECO:0000256" key="4">
    <source>
        <dbReference type="ARBA" id="ARBA00022692"/>
    </source>
</evidence>
<dbReference type="InterPro" id="IPR000515">
    <property type="entry name" value="MetI-like"/>
</dbReference>
<evidence type="ECO:0000313" key="10">
    <source>
        <dbReference type="EMBL" id="UPL21166.1"/>
    </source>
</evidence>
<evidence type="ECO:0000313" key="11">
    <source>
        <dbReference type="Proteomes" id="UP000830925"/>
    </source>
</evidence>
<feature type="transmembrane region" description="Helical" evidence="7">
    <location>
        <begin position="26"/>
        <end position="44"/>
    </location>
</feature>
<organism evidence="10 11">
    <name type="scientific">Alcaligenes faecalis</name>
    <dbReference type="NCBI Taxonomy" id="511"/>
    <lineage>
        <taxon>Bacteria</taxon>
        <taxon>Pseudomonadati</taxon>
        <taxon>Pseudomonadota</taxon>
        <taxon>Betaproteobacteria</taxon>
        <taxon>Burkholderiales</taxon>
        <taxon>Alcaligenaceae</taxon>
        <taxon>Alcaligenes</taxon>
    </lineage>
</organism>
<protein>
    <submittedName>
        <fullName evidence="10">ABC transporter permease</fullName>
    </submittedName>
</protein>
<feature type="transmembrane region" description="Helical" evidence="7">
    <location>
        <begin position="241"/>
        <end position="262"/>
    </location>
</feature>
<evidence type="ECO:0000256" key="2">
    <source>
        <dbReference type="ARBA" id="ARBA00022448"/>
    </source>
</evidence>
<dbReference type="AlphaFoldDB" id="A0AAE9HAR2"/>
<dbReference type="PROSITE" id="PS50928">
    <property type="entry name" value="ABC_TM1"/>
    <property type="match status" value="1"/>
</dbReference>
<evidence type="ECO:0000259" key="9">
    <source>
        <dbReference type="PROSITE" id="PS50928"/>
    </source>
</evidence>
<keyword evidence="6 7" id="KW-0472">Membrane</keyword>
<feature type="compositionally biased region" description="Polar residues" evidence="8">
    <location>
        <begin position="1"/>
        <end position="19"/>
    </location>
</feature>
<name>A0AAE9HAR2_ALCFA</name>
<keyword evidence="2 7" id="KW-0813">Transport</keyword>
<evidence type="ECO:0000256" key="7">
    <source>
        <dbReference type="RuleBase" id="RU363032"/>
    </source>
</evidence>
<feature type="transmembrane region" description="Helical" evidence="7">
    <location>
        <begin position="145"/>
        <end position="164"/>
    </location>
</feature>
<dbReference type="RefSeq" id="WP_235332429.1">
    <property type="nucleotide sequence ID" value="NZ_CP095873.1"/>
</dbReference>
<feature type="transmembrane region" description="Helical" evidence="7">
    <location>
        <begin position="83"/>
        <end position="104"/>
    </location>
</feature>
<dbReference type="InterPro" id="IPR035906">
    <property type="entry name" value="MetI-like_sf"/>
</dbReference>
<feature type="transmembrane region" description="Helical" evidence="7">
    <location>
        <begin position="116"/>
        <end position="139"/>
    </location>
</feature>
<dbReference type="Gene3D" id="1.10.3720.10">
    <property type="entry name" value="MetI-like"/>
    <property type="match status" value="1"/>
</dbReference>
<evidence type="ECO:0000256" key="5">
    <source>
        <dbReference type="ARBA" id="ARBA00022989"/>
    </source>
</evidence>
<keyword evidence="5 7" id="KW-1133">Transmembrane helix</keyword>
<dbReference type="EMBL" id="CP095873">
    <property type="protein sequence ID" value="UPL21166.1"/>
    <property type="molecule type" value="Genomic_DNA"/>
</dbReference>
<feature type="domain" description="ABC transmembrane type-1" evidence="9">
    <location>
        <begin position="79"/>
        <end position="263"/>
    </location>
</feature>
<evidence type="ECO:0000256" key="1">
    <source>
        <dbReference type="ARBA" id="ARBA00004651"/>
    </source>
</evidence>
<comment type="subcellular location">
    <subcellularLocation>
        <location evidence="1 7">Cell membrane</location>
        <topology evidence="1 7">Multi-pass membrane protein</topology>
    </subcellularLocation>
</comment>
<gene>
    <name evidence="10" type="ORF">MXF72_17525</name>
</gene>
<proteinExistence type="inferred from homology"/>
<dbReference type="SUPFAM" id="SSF161098">
    <property type="entry name" value="MetI-like"/>
    <property type="match status" value="1"/>
</dbReference>